<dbReference type="HOGENOM" id="CLU_057349_1_0_1"/>
<dbReference type="Gene3D" id="3.55.40.20">
    <property type="entry name" value="Iron/manganese superoxide dismutase, C-terminal domain"/>
    <property type="match status" value="1"/>
</dbReference>
<gene>
    <name evidence="3" type="ORF">GQ26_0251770</name>
</gene>
<dbReference type="SUPFAM" id="SSF54719">
    <property type="entry name" value="Fe,Mn superoxide dismutase (SOD), C-terminal domain"/>
    <property type="match status" value="1"/>
</dbReference>
<evidence type="ECO:0000259" key="2">
    <source>
        <dbReference type="Pfam" id="PF02777"/>
    </source>
</evidence>
<sequence>MLQRLIRPQSGLRASSAIFKASLPRFQYRSLHRVPQLANERIFREHGISEFMSPEAFDFAWTQYQSLLVDKLNLMTQDTADADLDTLALVKKYAKRRETAHLFNYASMAHNNHFFFHRLSPVKVPIPEKLASDMNDSASSPESLKQDFLATASAQFGPGFVWLVSQKQNGLLRILSTYNAGTPYPEAFARQQGVDMNNEPAPSTRRSSNDTISFLGLPASGENTHELAPGGTPLTPLLCVNTWEHVWMMDHGISGKDEYLERWWDRVDWNAVEDAHKAAQGYGPKFNQRSL</sequence>
<evidence type="ECO:0000256" key="1">
    <source>
        <dbReference type="ARBA" id="ARBA00037226"/>
    </source>
</evidence>
<dbReference type="eggNOG" id="KOG0876">
    <property type="taxonomic scope" value="Eukaryota"/>
</dbReference>
<dbReference type="EMBL" id="JPOX01000025">
    <property type="protein sequence ID" value="KFX45115.1"/>
    <property type="molecule type" value="Genomic_DNA"/>
</dbReference>
<reference key="1">
    <citation type="journal article" date="2014" name="PLoS Genet.">
        <title>Signature Gene Expression Reveals Novel Clues to the Molecular Mechanisms of Dimorphic Transition in Penicillium marneffei.</title>
        <authorList>
            <person name="Yang E."/>
            <person name="Wang G."/>
            <person name="Cai J."/>
            <person name="Woo P.C."/>
            <person name="Lau S.K."/>
            <person name="Yuen K.-Y."/>
            <person name="Chow W.-N."/>
            <person name="Lin X."/>
        </authorList>
    </citation>
    <scope>NUCLEOTIDE SEQUENCE [LARGE SCALE GENOMIC DNA]</scope>
    <source>
        <strain>PM1</strain>
    </source>
</reference>
<proteinExistence type="predicted"/>
<dbReference type="InterPro" id="IPR019832">
    <property type="entry name" value="Mn/Fe_SOD_C"/>
</dbReference>
<dbReference type="PANTHER" id="PTHR43595">
    <property type="entry name" value="37S RIBOSOMAL PROTEIN S26, MITOCHONDRIAL"/>
    <property type="match status" value="1"/>
</dbReference>
<dbReference type="PANTHER" id="PTHR43595:SF2">
    <property type="entry name" value="SMALL RIBOSOMAL SUBUNIT PROTEIN MS42"/>
    <property type="match status" value="1"/>
</dbReference>
<dbReference type="InterPro" id="IPR036314">
    <property type="entry name" value="SOD_C_sf"/>
</dbReference>
<dbReference type="InterPro" id="IPR036324">
    <property type="entry name" value="Mn/Fe_SOD_N_sf"/>
</dbReference>
<dbReference type="GO" id="GO:0004784">
    <property type="term" value="F:superoxide dismutase activity"/>
    <property type="evidence" value="ECO:0007669"/>
    <property type="project" value="InterPro"/>
</dbReference>
<dbReference type="GO" id="GO:0005840">
    <property type="term" value="C:ribosome"/>
    <property type="evidence" value="ECO:0007669"/>
    <property type="project" value="UniProtKB-KW"/>
</dbReference>
<dbReference type="Pfam" id="PF02777">
    <property type="entry name" value="Sod_Fe_C"/>
    <property type="match status" value="2"/>
</dbReference>
<feature type="domain" description="Manganese/iron superoxide dismutase C-terminal" evidence="2">
    <location>
        <begin position="232"/>
        <end position="274"/>
    </location>
</feature>
<organism evidence="3">
    <name type="scientific">Talaromyces marneffei PM1</name>
    <dbReference type="NCBI Taxonomy" id="1077442"/>
    <lineage>
        <taxon>Eukaryota</taxon>
        <taxon>Fungi</taxon>
        <taxon>Dikarya</taxon>
        <taxon>Ascomycota</taxon>
        <taxon>Pezizomycotina</taxon>
        <taxon>Eurotiomycetes</taxon>
        <taxon>Eurotiomycetidae</taxon>
        <taxon>Eurotiales</taxon>
        <taxon>Trichocomaceae</taxon>
        <taxon>Talaromyces</taxon>
        <taxon>Talaromyces sect. Talaromyces</taxon>
    </lineage>
</organism>
<accession>A0A093UYW7</accession>
<evidence type="ECO:0000313" key="3">
    <source>
        <dbReference type="EMBL" id="KFX45115.1"/>
    </source>
</evidence>
<keyword evidence="3" id="KW-0689">Ribosomal protein</keyword>
<protein>
    <submittedName>
        <fullName evidence="3">37S ribosomal protein S26, mitochondrial</fullName>
    </submittedName>
</protein>
<comment type="caution">
    <text evidence="3">The sequence shown here is derived from an EMBL/GenBank/DDBJ whole genome shotgun (WGS) entry which is preliminary data.</text>
</comment>
<reference evidence="3" key="2">
    <citation type="journal article" date="2014" name="PLoS Genet.">
        <title>Signature gene expression reveals novel clues to the molecular mechanisms of dimorphic transition in Penicillium marneffei.</title>
        <authorList>
            <person name="Yang E."/>
            <person name="Wang G."/>
            <person name="Cai J."/>
            <person name="Woo P.C."/>
            <person name="Lau S.K."/>
            <person name="Yuen K.-Y."/>
            <person name="Chow W.-N."/>
            <person name="Lin X."/>
        </authorList>
    </citation>
    <scope>NUCLEOTIDE SEQUENCE</scope>
    <source>
        <strain evidence="3">PM1</strain>
    </source>
</reference>
<dbReference type="SUPFAM" id="SSF46609">
    <property type="entry name" value="Fe,Mn superoxide dismutase (SOD), N-terminal domain"/>
    <property type="match status" value="1"/>
</dbReference>
<feature type="domain" description="Manganese/iron superoxide dismutase C-terminal" evidence="2">
    <location>
        <begin position="129"/>
        <end position="186"/>
    </location>
</feature>
<dbReference type="AlphaFoldDB" id="A0A093UYW7"/>
<name>A0A093UYW7_TALMA</name>
<dbReference type="GO" id="GO:0005737">
    <property type="term" value="C:cytoplasm"/>
    <property type="evidence" value="ECO:0007669"/>
    <property type="project" value="TreeGrafter"/>
</dbReference>
<keyword evidence="3" id="KW-0687">Ribonucleoprotein</keyword>
<comment type="function">
    <text evidence="1">Component of the mitochondrial ribosome (mitoribosome), a dedicated translation machinery responsible for the synthesis of mitochondrial genome-encoded proteins, including at least some of the essential transmembrane subunits of the mitochondrial respiratory chain. The mitoribosomes are attached to the mitochondrial inner membrane and translation products are cotranslationally integrated into the membrane.</text>
</comment>
<dbReference type="GO" id="GO:0046872">
    <property type="term" value="F:metal ion binding"/>
    <property type="evidence" value="ECO:0007669"/>
    <property type="project" value="InterPro"/>
</dbReference>